<evidence type="ECO:0000256" key="1">
    <source>
        <dbReference type="ARBA" id="ARBA00022630"/>
    </source>
</evidence>
<reference evidence="4 5" key="1">
    <citation type="journal article" date="2019" name="Nat. Microbiol.">
        <title>Mediterranean grassland soil C-N compound turnover is dependent on rainfall and depth, and is mediated by genomically divergent microorganisms.</title>
        <authorList>
            <person name="Diamond S."/>
            <person name="Andeer P.F."/>
            <person name="Li Z."/>
            <person name="Crits-Christoph A."/>
            <person name="Burstein D."/>
            <person name="Anantharaman K."/>
            <person name="Lane K.R."/>
            <person name="Thomas B.C."/>
            <person name="Pan C."/>
            <person name="Northen T.R."/>
            <person name="Banfield J.F."/>
        </authorList>
    </citation>
    <scope>NUCLEOTIDE SEQUENCE [LARGE SCALE GENOMIC DNA]</scope>
    <source>
        <strain evidence="4">WS_10</strain>
    </source>
</reference>
<dbReference type="PANTHER" id="PTHR43278">
    <property type="entry name" value="NAD(P)H-DEPENDENT FMN-CONTAINING OXIDOREDUCTASE YWQN-RELATED"/>
    <property type="match status" value="1"/>
</dbReference>
<protein>
    <submittedName>
        <fullName evidence="4">Flavodoxin family protein</fullName>
    </submittedName>
</protein>
<feature type="non-terminal residue" evidence="4">
    <location>
        <position position="80"/>
    </location>
</feature>
<keyword evidence="2" id="KW-0288">FMN</keyword>
<accession>A0A538U5S5</accession>
<evidence type="ECO:0000313" key="4">
    <source>
        <dbReference type="EMBL" id="TMQ71254.1"/>
    </source>
</evidence>
<feature type="domain" description="NADPH-dependent FMN reductase-like" evidence="3">
    <location>
        <begin position="4"/>
        <end position="80"/>
    </location>
</feature>
<dbReference type="InterPro" id="IPR005025">
    <property type="entry name" value="FMN_Rdtase-like_dom"/>
</dbReference>
<dbReference type="PANTHER" id="PTHR43278:SF2">
    <property type="entry name" value="IRON-SULFUR FLAVOPROTEIN"/>
    <property type="match status" value="1"/>
</dbReference>
<proteinExistence type="predicted"/>
<name>A0A538U5S5_UNCEI</name>
<dbReference type="Pfam" id="PF03358">
    <property type="entry name" value="FMN_red"/>
    <property type="match status" value="1"/>
</dbReference>
<evidence type="ECO:0000313" key="5">
    <source>
        <dbReference type="Proteomes" id="UP000319836"/>
    </source>
</evidence>
<dbReference type="GO" id="GO:0016491">
    <property type="term" value="F:oxidoreductase activity"/>
    <property type="evidence" value="ECO:0007669"/>
    <property type="project" value="InterPro"/>
</dbReference>
<evidence type="ECO:0000259" key="3">
    <source>
        <dbReference type="Pfam" id="PF03358"/>
    </source>
</evidence>
<comment type="caution">
    <text evidence="4">The sequence shown here is derived from an EMBL/GenBank/DDBJ whole genome shotgun (WGS) entry which is preliminary data.</text>
</comment>
<sequence>MSFLVALNGSPRRGSSVERLLDEVCAGFREGGGEAEQIHCNELWIKPCQSCGPAPTTGYCVFHDDMDLIYPKLERAHAVV</sequence>
<dbReference type="AlphaFoldDB" id="A0A538U5S5"/>
<dbReference type="Proteomes" id="UP000319836">
    <property type="component" value="Unassembled WGS sequence"/>
</dbReference>
<keyword evidence="1" id="KW-0285">Flavoprotein</keyword>
<evidence type="ECO:0000256" key="2">
    <source>
        <dbReference type="ARBA" id="ARBA00022643"/>
    </source>
</evidence>
<dbReference type="Gene3D" id="3.40.50.360">
    <property type="match status" value="1"/>
</dbReference>
<dbReference type="SUPFAM" id="SSF52218">
    <property type="entry name" value="Flavoproteins"/>
    <property type="match status" value="1"/>
</dbReference>
<dbReference type="InterPro" id="IPR051796">
    <property type="entry name" value="ISF_SsuE-like"/>
</dbReference>
<organism evidence="4 5">
    <name type="scientific">Eiseniibacteriota bacterium</name>
    <dbReference type="NCBI Taxonomy" id="2212470"/>
    <lineage>
        <taxon>Bacteria</taxon>
        <taxon>Candidatus Eiseniibacteriota</taxon>
    </lineage>
</organism>
<dbReference type="EMBL" id="VBPA01000138">
    <property type="protein sequence ID" value="TMQ71254.1"/>
    <property type="molecule type" value="Genomic_DNA"/>
</dbReference>
<dbReference type="InterPro" id="IPR029039">
    <property type="entry name" value="Flavoprotein-like_sf"/>
</dbReference>
<gene>
    <name evidence="4" type="ORF">E6K80_06160</name>
</gene>